<name>A0A024ULQ5_9STRA</name>
<keyword evidence="5" id="KW-0576">Peroxisome</keyword>
<reference evidence="11" key="1">
    <citation type="submission" date="2013-12" db="EMBL/GenBank/DDBJ databases">
        <title>The Genome Sequence of Aphanomyces invadans NJM9701.</title>
        <authorList>
            <consortium name="The Broad Institute Genomics Platform"/>
            <person name="Russ C."/>
            <person name="Tyler B."/>
            <person name="van West P."/>
            <person name="Dieguez-Uribeondo J."/>
            <person name="Young S.K."/>
            <person name="Zeng Q."/>
            <person name="Gargeya S."/>
            <person name="Fitzgerald M."/>
            <person name="Abouelleil A."/>
            <person name="Alvarado L."/>
            <person name="Chapman S.B."/>
            <person name="Gainer-Dewar J."/>
            <person name="Goldberg J."/>
            <person name="Griggs A."/>
            <person name="Gujja S."/>
            <person name="Hansen M."/>
            <person name="Howarth C."/>
            <person name="Imamovic A."/>
            <person name="Ireland A."/>
            <person name="Larimer J."/>
            <person name="McCowan C."/>
            <person name="Murphy C."/>
            <person name="Pearson M."/>
            <person name="Poon T.W."/>
            <person name="Priest M."/>
            <person name="Roberts A."/>
            <person name="Saif S."/>
            <person name="Shea T."/>
            <person name="Sykes S."/>
            <person name="Wortman J."/>
            <person name="Nusbaum C."/>
            <person name="Birren B."/>
        </authorList>
    </citation>
    <scope>NUCLEOTIDE SEQUENCE [LARGE SCALE GENOMIC DNA]</scope>
    <source>
        <strain evidence="11">NJM9701</strain>
    </source>
</reference>
<evidence type="ECO:0000256" key="4">
    <source>
        <dbReference type="ARBA" id="ARBA00022943"/>
    </source>
</evidence>
<dbReference type="Pfam" id="PF01936">
    <property type="entry name" value="NYN"/>
    <property type="match status" value="1"/>
</dbReference>
<evidence type="ECO:0000256" key="9">
    <source>
        <dbReference type="SAM" id="MobiDB-lite"/>
    </source>
</evidence>
<dbReference type="GeneID" id="20079989"/>
<dbReference type="EMBL" id="KI913955">
    <property type="protein sequence ID" value="ETW06782.1"/>
    <property type="molecule type" value="Genomic_DNA"/>
</dbReference>
<evidence type="ECO:0000256" key="1">
    <source>
        <dbReference type="ARBA" id="ARBA00004275"/>
    </source>
</evidence>
<feature type="domain" description="RRM" evidence="10">
    <location>
        <begin position="240"/>
        <end position="317"/>
    </location>
</feature>
<dbReference type="GO" id="GO:0004540">
    <property type="term" value="F:RNA nuclease activity"/>
    <property type="evidence" value="ECO:0007669"/>
    <property type="project" value="InterPro"/>
</dbReference>
<dbReference type="SUPFAM" id="SSF54928">
    <property type="entry name" value="RNA-binding domain, RBD"/>
    <property type="match status" value="1"/>
</dbReference>
<dbReference type="InterPro" id="IPR021139">
    <property type="entry name" value="NYN"/>
</dbReference>
<sequence length="486" mass="53260">MESLQVPPPHARPFRSVLIIDGSYANIGARNLPNGKLDYVEFRADLEAMAGFSFAECWYFDHEQKGYPDVRALKRAAPEGPQFQVKTYQRKGYQCRCPKCNIQFQQKIQKGVDNGIATKMLSLVYEQMADRLVLVAGDGDFYDSLDLIKNVRHKELWVVGYRPNVSPDLQQLATKIVWIEDLYPGGVTTTTPALMADDAVMDDSASSSSSNGSMPPLAPSEALVSVPDCGLSAVPQSDPLSVFVGNIPYDAVESEVSMLFDSYGVVKAVRMMIDSVSGMFRGFAFVHFDSMDGVDCAVASSGEQLRGRKLTIRRLREHQKPLPAPPSKGSAPAQPPTTDDGTSSSHRQCITSLPTETSMSQPIATTRTKPQLGKRARKRLHLDNRREGTAKRARTDMAAASFRSRGTSVPLYPTCGKKVVWACREGSTVDLTTGQNIQVSVGIASPPRRKLHIMSSEATDPATVIDLCLSDDDEMDCGEVEQVDRD</sequence>
<gene>
    <name evidence="11" type="ORF">H310_02939</name>
</gene>
<evidence type="ECO:0000256" key="6">
    <source>
        <dbReference type="ARBA" id="ARBA00023254"/>
    </source>
</evidence>
<feature type="region of interest" description="Disordered" evidence="9">
    <location>
        <begin position="318"/>
        <end position="381"/>
    </location>
</feature>
<dbReference type="Gene3D" id="3.30.70.330">
    <property type="match status" value="1"/>
</dbReference>
<keyword evidence="6" id="KW-0469">Meiosis</keyword>
<dbReference type="Gene3D" id="3.40.50.1010">
    <property type="entry name" value="5'-nuclease"/>
    <property type="match status" value="1"/>
</dbReference>
<organism evidence="11">
    <name type="scientific">Aphanomyces invadans</name>
    <dbReference type="NCBI Taxonomy" id="157072"/>
    <lineage>
        <taxon>Eukaryota</taxon>
        <taxon>Sar</taxon>
        <taxon>Stramenopiles</taxon>
        <taxon>Oomycota</taxon>
        <taxon>Saprolegniomycetes</taxon>
        <taxon>Saprolegniales</taxon>
        <taxon>Verrucalvaceae</taxon>
        <taxon>Aphanomyces</taxon>
    </lineage>
</organism>
<dbReference type="PANTHER" id="PTHR48027">
    <property type="entry name" value="HETEROGENEOUS NUCLEAR RIBONUCLEOPROTEIN 87F-RELATED"/>
    <property type="match status" value="1"/>
</dbReference>
<keyword evidence="3 8" id="KW-0694">RNA-binding</keyword>
<dbReference type="eggNOG" id="KOG4205">
    <property type="taxonomic scope" value="Eukaryota"/>
</dbReference>
<dbReference type="GO" id="GO:0003723">
    <property type="term" value="F:RNA binding"/>
    <property type="evidence" value="ECO:0007669"/>
    <property type="project" value="UniProtKB-UniRule"/>
</dbReference>
<dbReference type="GO" id="GO:0051321">
    <property type="term" value="P:meiotic cell cycle"/>
    <property type="evidence" value="ECO:0007669"/>
    <property type="project" value="UniProtKB-KW"/>
</dbReference>
<evidence type="ECO:0000256" key="5">
    <source>
        <dbReference type="ARBA" id="ARBA00023140"/>
    </source>
</evidence>
<comment type="subcellular location">
    <subcellularLocation>
        <location evidence="1">Peroxisome</location>
    </subcellularLocation>
</comment>
<protein>
    <recommendedName>
        <fullName evidence="2">Meiosis regulator and mRNA stability factor 1</fullName>
    </recommendedName>
    <alternativeName>
        <fullName evidence="7">Limkain-b1</fullName>
    </alternativeName>
</protein>
<proteinExistence type="predicted"/>
<dbReference type="GO" id="GO:0005777">
    <property type="term" value="C:peroxisome"/>
    <property type="evidence" value="ECO:0007669"/>
    <property type="project" value="UniProtKB-SubCell"/>
</dbReference>
<dbReference type="STRING" id="157072.A0A024ULQ5"/>
<evidence type="ECO:0000256" key="3">
    <source>
        <dbReference type="ARBA" id="ARBA00022884"/>
    </source>
</evidence>
<evidence type="ECO:0000256" key="2">
    <source>
        <dbReference type="ARBA" id="ARBA00022152"/>
    </source>
</evidence>
<dbReference type="InterPro" id="IPR000504">
    <property type="entry name" value="RRM_dom"/>
</dbReference>
<evidence type="ECO:0000313" key="11">
    <source>
        <dbReference type="EMBL" id="ETW06782.1"/>
    </source>
</evidence>
<dbReference type="InterPro" id="IPR052462">
    <property type="entry name" value="SLIRP/GR-RBP-like"/>
</dbReference>
<evidence type="ECO:0000256" key="7">
    <source>
        <dbReference type="ARBA" id="ARBA00030116"/>
    </source>
</evidence>
<dbReference type="AlphaFoldDB" id="A0A024ULQ5"/>
<feature type="compositionally biased region" description="Polar residues" evidence="9">
    <location>
        <begin position="336"/>
        <end position="369"/>
    </location>
</feature>
<evidence type="ECO:0000259" key="10">
    <source>
        <dbReference type="PROSITE" id="PS50102"/>
    </source>
</evidence>
<dbReference type="PROSITE" id="PS50102">
    <property type="entry name" value="RRM"/>
    <property type="match status" value="1"/>
</dbReference>
<evidence type="ECO:0000256" key="8">
    <source>
        <dbReference type="PROSITE-ProRule" id="PRU00176"/>
    </source>
</evidence>
<keyword evidence="4" id="KW-0221">Differentiation</keyword>
<dbReference type="InterPro" id="IPR012677">
    <property type="entry name" value="Nucleotide-bd_a/b_plait_sf"/>
</dbReference>
<keyword evidence="4" id="KW-0896">Oogenesis</keyword>
<accession>A0A024ULQ5</accession>
<dbReference type="RefSeq" id="XP_008864857.1">
    <property type="nucleotide sequence ID" value="XM_008866635.1"/>
</dbReference>
<dbReference type="InterPro" id="IPR035979">
    <property type="entry name" value="RBD_domain_sf"/>
</dbReference>
<dbReference type="SMART" id="SM00360">
    <property type="entry name" value="RRM"/>
    <property type="match status" value="1"/>
</dbReference>
<dbReference type="VEuPathDB" id="FungiDB:H310_02939"/>
<dbReference type="Pfam" id="PF00076">
    <property type="entry name" value="RRM_1"/>
    <property type="match status" value="1"/>
</dbReference>
<dbReference type="OrthoDB" id="439808at2759"/>